<dbReference type="OMA" id="MVNNKPM"/>
<gene>
    <name evidence="2" type="ORF">CL6EHI_104380</name>
</gene>
<comment type="caution">
    <text evidence="2">The sequence shown here is derived from an EMBL/GenBank/DDBJ whole genome shotgun (WGS) entry which is preliminary data.</text>
</comment>
<evidence type="ECO:0000313" key="2">
    <source>
        <dbReference type="EMBL" id="GAT94122.1"/>
    </source>
</evidence>
<dbReference type="VEuPathDB" id="AmoebaDB:KM1_107810"/>
<protein>
    <submittedName>
        <fullName evidence="2">Uncharacterized protein</fullName>
    </submittedName>
</protein>
<feature type="region of interest" description="Disordered" evidence="1">
    <location>
        <begin position="1"/>
        <end position="37"/>
    </location>
</feature>
<evidence type="ECO:0000256" key="1">
    <source>
        <dbReference type="SAM" id="MobiDB-lite"/>
    </source>
</evidence>
<dbReference type="VEuPathDB" id="AmoebaDB:EHI5A_088050"/>
<organism evidence="2 3">
    <name type="scientific">Entamoeba histolytica</name>
    <dbReference type="NCBI Taxonomy" id="5759"/>
    <lineage>
        <taxon>Eukaryota</taxon>
        <taxon>Amoebozoa</taxon>
        <taxon>Evosea</taxon>
        <taxon>Archamoebae</taxon>
        <taxon>Mastigamoebida</taxon>
        <taxon>Entamoebidae</taxon>
        <taxon>Entamoeba</taxon>
    </lineage>
</organism>
<dbReference type="Proteomes" id="UP000078387">
    <property type="component" value="Unassembled WGS sequence"/>
</dbReference>
<feature type="region of interest" description="Disordered" evidence="1">
    <location>
        <begin position="66"/>
        <end position="139"/>
    </location>
</feature>
<dbReference type="EMBL" id="BDEQ01000001">
    <property type="protein sequence ID" value="GAT94122.1"/>
    <property type="molecule type" value="Genomic_DNA"/>
</dbReference>
<reference evidence="2 3" key="1">
    <citation type="submission" date="2016-05" db="EMBL/GenBank/DDBJ databases">
        <title>First whole genome sequencing of Entamoeba histolytica HM1:IMSS-clone-6.</title>
        <authorList>
            <person name="Mukherjee Avik.K."/>
            <person name="Izumyama S."/>
            <person name="Nakada-Tsukui K."/>
            <person name="Nozaki T."/>
        </authorList>
    </citation>
    <scope>NUCLEOTIDE SEQUENCE [LARGE SCALE GENOMIC DNA]</scope>
    <source>
        <strain evidence="2 3">HM1:IMSS clone 6</strain>
    </source>
</reference>
<feature type="compositionally biased region" description="Basic and acidic residues" evidence="1">
    <location>
        <begin position="1"/>
        <end position="12"/>
    </location>
</feature>
<sequence length="201" mass="23808">MTDLFQEKEIKFGFDSTTDDESMVNNKPIEDTNSHIEDLFPPEQSTMVYVESKFIPKEKRAKGLIEREKGYNKHRQNLKKKYEKKPRRPGLIQHETLQQQMKASKEFNDPAPVFNMPRDPRRLQEKEETTMENEEPKRRIILTNKIEREPLFNSETTADSSTNTIDNDLFTIEDDNDFFSSDFDLFSHPKKQHSESEVQLY</sequence>
<dbReference type="AlphaFoldDB" id="A0A5K1U1E8"/>
<feature type="compositionally biased region" description="Basic and acidic residues" evidence="1">
    <location>
        <begin position="118"/>
        <end position="138"/>
    </location>
</feature>
<dbReference type="VEuPathDB" id="AmoebaDB:EHI8A_056820"/>
<proteinExistence type="predicted"/>
<dbReference type="VEuPathDB" id="AmoebaDB:EHI7A_056230"/>
<accession>A0A5K1U1E8</accession>
<name>A0A5K1U1E8_ENTHI</name>
<feature type="compositionally biased region" description="Basic residues" evidence="1">
    <location>
        <begin position="72"/>
        <end position="88"/>
    </location>
</feature>
<dbReference type="VEuPathDB" id="AmoebaDB:EHI_104380"/>
<feature type="compositionally biased region" description="Basic and acidic residues" evidence="1">
    <location>
        <begin position="28"/>
        <end position="37"/>
    </location>
</feature>
<evidence type="ECO:0000313" key="3">
    <source>
        <dbReference type="Proteomes" id="UP000078387"/>
    </source>
</evidence>